<protein>
    <recommendedName>
        <fullName evidence="3">protein-histidine N-methyltransferase</fullName>
        <ecNumber evidence="3">2.1.1.85</ecNumber>
    </recommendedName>
</protein>
<sequence>MSFSFGFSGDDIDDTNSAFAGSGNGNSVIDYKTSLLQLEIPASIQRPQKHGIKELLMQSLGVRMSYDIDSPSIPPRRDLFDVKHQLMSQDNLTETEQILLGLTNEDLRVAKYEGGLKSWECTFDLIDVLEKKTAGGKIYNSVIELGCGTALPSAALLKKMLQQPNGAQTPRRLVLADYNESVLKLVTVPNLLFTWYELQDKDQLLQALQTPKPSSELHQNTKAENGEVDITEPLIDAFIASLNEHNINLEFISGGWSKEFVQLLAGTTPFDLLLASETIYSPETLPVFTDTMLNLMSSQTEALVAAKRVYFGVGGGIPEFERCLDQRGIKYKSILDVTSGGVVRGVLEVLL</sequence>
<evidence type="ECO:0000313" key="11">
    <source>
        <dbReference type="Proteomes" id="UP000242525"/>
    </source>
</evidence>
<dbReference type="InterPro" id="IPR029063">
    <property type="entry name" value="SAM-dependent_MTases_sf"/>
</dbReference>
<dbReference type="Pfam" id="PF10294">
    <property type="entry name" value="Methyltransf_16"/>
    <property type="match status" value="1"/>
</dbReference>
<evidence type="ECO:0000256" key="2">
    <source>
        <dbReference type="ARBA" id="ARBA00004496"/>
    </source>
</evidence>
<evidence type="ECO:0000256" key="6">
    <source>
        <dbReference type="ARBA" id="ARBA00022679"/>
    </source>
</evidence>
<dbReference type="STRING" id="1173061.A0A0J9XFM2"/>
<dbReference type="OrthoDB" id="1723750at2759"/>
<dbReference type="GO" id="GO:0018064">
    <property type="term" value="F:protein-L-histidine N-tele-methyltransferase activity"/>
    <property type="evidence" value="ECO:0007669"/>
    <property type="project" value="UniProtKB-EC"/>
</dbReference>
<dbReference type="GO" id="GO:0005634">
    <property type="term" value="C:nucleus"/>
    <property type="evidence" value="ECO:0007669"/>
    <property type="project" value="UniProtKB-SubCell"/>
</dbReference>
<proteinExistence type="inferred from homology"/>
<evidence type="ECO:0000256" key="1">
    <source>
        <dbReference type="ARBA" id="ARBA00004123"/>
    </source>
</evidence>
<dbReference type="GO" id="GO:0005737">
    <property type="term" value="C:cytoplasm"/>
    <property type="evidence" value="ECO:0007669"/>
    <property type="project" value="UniProtKB-SubCell"/>
</dbReference>
<evidence type="ECO:0000256" key="7">
    <source>
        <dbReference type="ARBA" id="ARBA00022691"/>
    </source>
</evidence>
<reference evidence="10" key="1">
    <citation type="submission" date="2014-03" db="EMBL/GenBank/DDBJ databases">
        <authorList>
            <person name="Casaregola S."/>
        </authorList>
    </citation>
    <scope>NUCLEOTIDE SEQUENCE [LARGE SCALE GENOMIC DNA]</scope>
    <source>
        <strain evidence="10">CLIB 918</strain>
    </source>
</reference>
<evidence type="ECO:0000256" key="3">
    <source>
        <dbReference type="ARBA" id="ARBA00012533"/>
    </source>
</evidence>
<comment type="subcellular location">
    <subcellularLocation>
        <location evidence="2">Cytoplasm</location>
    </subcellularLocation>
    <subcellularLocation>
        <location evidence="1">Nucleus</location>
    </subcellularLocation>
</comment>
<evidence type="ECO:0000256" key="4">
    <source>
        <dbReference type="ARBA" id="ARBA00022490"/>
    </source>
</evidence>
<evidence type="ECO:0000256" key="9">
    <source>
        <dbReference type="ARBA" id="ARBA00038126"/>
    </source>
</evidence>
<keyword evidence="5 10" id="KW-0489">Methyltransferase</keyword>
<dbReference type="Proteomes" id="UP000242525">
    <property type="component" value="Unassembled WGS sequence"/>
</dbReference>
<dbReference type="AlphaFoldDB" id="A0A0J9XFM2"/>
<gene>
    <name evidence="10" type="ORF">BN980_GECA13s03200g</name>
</gene>
<dbReference type="PANTHER" id="PTHR14614:SF39">
    <property type="entry name" value="HISTIDINE PROTEIN METHYLTRANSFERASE 1 HOMOLOG"/>
    <property type="match status" value="1"/>
</dbReference>
<evidence type="ECO:0000256" key="8">
    <source>
        <dbReference type="ARBA" id="ARBA00023242"/>
    </source>
</evidence>
<comment type="similarity">
    <text evidence="9">Belongs to the methyltransferase superfamily. METTL18 family.</text>
</comment>
<dbReference type="PANTHER" id="PTHR14614">
    <property type="entry name" value="HEPATOCELLULAR CARCINOMA-ASSOCIATED ANTIGEN"/>
    <property type="match status" value="1"/>
</dbReference>
<dbReference type="GO" id="GO:0032259">
    <property type="term" value="P:methylation"/>
    <property type="evidence" value="ECO:0007669"/>
    <property type="project" value="UniProtKB-KW"/>
</dbReference>
<name>A0A0J9XFM2_GEOCN</name>
<keyword evidence="7" id="KW-0949">S-adenosyl-L-methionine</keyword>
<organism evidence="10 11">
    <name type="scientific">Geotrichum candidum</name>
    <name type="common">Oospora lactis</name>
    <name type="synonym">Dipodascus geotrichum</name>
    <dbReference type="NCBI Taxonomy" id="1173061"/>
    <lineage>
        <taxon>Eukaryota</taxon>
        <taxon>Fungi</taxon>
        <taxon>Dikarya</taxon>
        <taxon>Ascomycota</taxon>
        <taxon>Saccharomycotina</taxon>
        <taxon>Dipodascomycetes</taxon>
        <taxon>Dipodascales</taxon>
        <taxon>Dipodascaceae</taxon>
        <taxon>Geotrichum</taxon>
    </lineage>
</organism>
<accession>A0A0J9XFM2</accession>
<dbReference type="Gene3D" id="3.40.50.150">
    <property type="entry name" value="Vaccinia Virus protein VP39"/>
    <property type="match status" value="1"/>
</dbReference>
<dbReference type="EMBL" id="CCBN010000013">
    <property type="protein sequence ID" value="CDO56115.1"/>
    <property type="molecule type" value="Genomic_DNA"/>
</dbReference>
<keyword evidence="4" id="KW-0963">Cytoplasm</keyword>
<evidence type="ECO:0000313" key="10">
    <source>
        <dbReference type="EMBL" id="CDO56115.1"/>
    </source>
</evidence>
<comment type="caution">
    <text evidence="10">The sequence shown here is derived from an EMBL/GenBank/DDBJ whole genome shotgun (WGS) entry which is preliminary data.</text>
</comment>
<dbReference type="InterPro" id="IPR019410">
    <property type="entry name" value="Methyltransf_16"/>
</dbReference>
<keyword evidence="6" id="KW-0808">Transferase</keyword>
<keyword evidence="11" id="KW-1185">Reference proteome</keyword>
<dbReference type="EC" id="2.1.1.85" evidence="3"/>
<keyword evidence="8" id="KW-0539">Nucleus</keyword>
<evidence type="ECO:0000256" key="5">
    <source>
        <dbReference type="ARBA" id="ARBA00022603"/>
    </source>
</evidence>